<organism evidence="1 2">
    <name type="scientific">Ixodes persulcatus</name>
    <name type="common">Taiga tick</name>
    <dbReference type="NCBI Taxonomy" id="34615"/>
    <lineage>
        <taxon>Eukaryota</taxon>
        <taxon>Metazoa</taxon>
        <taxon>Ecdysozoa</taxon>
        <taxon>Arthropoda</taxon>
        <taxon>Chelicerata</taxon>
        <taxon>Arachnida</taxon>
        <taxon>Acari</taxon>
        <taxon>Parasitiformes</taxon>
        <taxon>Ixodida</taxon>
        <taxon>Ixodoidea</taxon>
        <taxon>Ixodidae</taxon>
        <taxon>Ixodinae</taxon>
        <taxon>Ixodes</taxon>
    </lineage>
</organism>
<dbReference type="Proteomes" id="UP000805193">
    <property type="component" value="Unassembled WGS sequence"/>
</dbReference>
<proteinExistence type="predicted"/>
<evidence type="ECO:0000313" key="2">
    <source>
        <dbReference type="Proteomes" id="UP000805193"/>
    </source>
</evidence>
<reference evidence="1 2" key="1">
    <citation type="journal article" date="2020" name="Cell">
        <title>Large-Scale Comparative Analyses of Tick Genomes Elucidate Their Genetic Diversity and Vector Capacities.</title>
        <authorList>
            <consortium name="Tick Genome and Microbiome Consortium (TIGMIC)"/>
            <person name="Jia N."/>
            <person name="Wang J."/>
            <person name="Shi W."/>
            <person name="Du L."/>
            <person name="Sun Y."/>
            <person name="Zhan W."/>
            <person name="Jiang J.F."/>
            <person name="Wang Q."/>
            <person name="Zhang B."/>
            <person name="Ji P."/>
            <person name="Bell-Sakyi L."/>
            <person name="Cui X.M."/>
            <person name="Yuan T.T."/>
            <person name="Jiang B.G."/>
            <person name="Yang W.F."/>
            <person name="Lam T.T."/>
            <person name="Chang Q.C."/>
            <person name="Ding S.J."/>
            <person name="Wang X.J."/>
            <person name="Zhu J.G."/>
            <person name="Ruan X.D."/>
            <person name="Zhao L."/>
            <person name="Wei J.T."/>
            <person name="Ye R.Z."/>
            <person name="Que T.C."/>
            <person name="Du C.H."/>
            <person name="Zhou Y.H."/>
            <person name="Cheng J.X."/>
            <person name="Dai P.F."/>
            <person name="Guo W.B."/>
            <person name="Han X.H."/>
            <person name="Huang E.J."/>
            <person name="Li L.F."/>
            <person name="Wei W."/>
            <person name="Gao Y.C."/>
            <person name="Liu J.Z."/>
            <person name="Shao H.Z."/>
            <person name="Wang X."/>
            <person name="Wang C.C."/>
            <person name="Yang T.C."/>
            <person name="Huo Q.B."/>
            <person name="Li W."/>
            <person name="Chen H.Y."/>
            <person name="Chen S.E."/>
            <person name="Zhou L.G."/>
            <person name="Ni X.B."/>
            <person name="Tian J.H."/>
            <person name="Sheng Y."/>
            <person name="Liu T."/>
            <person name="Pan Y.S."/>
            <person name="Xia L.Y."/>
            <person name="Li J."/>
            <person name="Zhao F."/>
            <person name="Cao W.C."/>
        </authorList>
    </citation>
    <scope>NUCLEOTIDE SEQUENCE [LARGE SCALE GENOMIC DNA]</scope>
    <source>
        <strain evidence="1">Iper-2018</strain>
    </source>
</reference>
<comment type="caution">
    <text evidence="1">The sequence shown here is derived from an EMBL/GenBank/DDBJ whole genome shotgun (WGS) entry which is preliminary data.</text>
</comment>
<sequence>MRRAELLSLPWLLLVALCGAQLCSTLTLSTYFGAEDRTRLKNLFTSKKALADLQSAHYAALGLSLLGEKIANPQDYCNVLKTVDQKNLEALFHATSGSKALGNCQLALIEGKSTLEGALKDDSTVPQLYHAVLSLKALGSAVDSAKVSQLLLAALKKDDSMINLGYAFHVASVLGGNVTPFTDRIEDAVVQADEVGGDLLQFEGGLSVTATILSGVYRLAEAAKKAPAVSKEQVLKFANYLLSRKNVQTVKGAAILYDVLRLLSVSSKHHVPVAVTVSGSSALSARSPTVVVRLTDVLGAPLAPVSLLLNSAVRLSDGQTVLERKPFAPSKEDKTLYVYNFMSGKPRRGFYKLSLNAVPVQADARLLGNTNAEIQVKVLTEVEVVNLEVGTADRDQTAAPKMDAVAFKGKLAQTLEADHHQKLVMKFSLKDKSNADIMTAQQAFVHLQHQETKREIVFLAEPDSSLIYRFDLDLHLKAKEMGYLSGKYDLSLIIGDAVIANPLKWTLASLALSFPPNPSPPKDAVDIHAPRPEIKHLFREQEKRPPAFLSNAFCGLVLAPLLLLFVLWGRIGVNLSNFPFSLSTVLFHLGLAAIFGLFTCFWLRLTMFTTLKYLAALGAVTFISGHGMLTRLTQMKDLEAGEGNEADVEDVEDTEDTRKAKLTADLMKDPKVLAALQSKLGIMVGASSGYIENLPACVKRRIKALKKLHVECSKVEAKFHAEVYALECKYAKLYQPFYDKRHQITVGKVEPTDEECDFTTDSDKEEDEISGIKKAAINEKGDEKKDENVAGIPEFWLTALKNLDLMVDMIQEHDEEILKHLIDIKVRNLEPNSMGFVLEFHFEPNDFFNNTVLTKSYEVKCEVDDAEPLAFEGPDIVGCKGCVIEWKKGKNVTVKTMKKKQKHKSRGTVRFVTKTMQRDSFFNFFSPPEQQGDTLDEEAQALLAADFEIGHVLKERVVPRAVLYFTGEAIQEDDGKKVRYVTNNSSKSRQGYVEKCKKLNFDAKLEDIFTAPYCAVLYLKKINFSGKIYLIGTKDFLSEIVDGGFTVCAPIGPDPAPNDWLKWAVEEMTPNPEVKAVVVGFDEHIGFVKCLKAATYLKDPDCLFLATNTDETYPCPNKSIVVPGTGTMVAAVTTASQRKPVVVGKPEPFMTDCIRFRCPDLDPARTVMIGDRLNTDIQMGRRAGMKTILVGSGVHGLDDVRRHVREGKLDDVPDFYVPKLGDIVDMLA</sequence>
<name>A0AC60PAP5_IXOPE</name>
<dbReference type="EMBL" id="JABSTQ010010947">
    <property type="protein sequence ID" value="KAG0416512.1"/>
    <property type="molecule type" value="Genomic_DNA"/>
</dbReference>
<keyword evidence="2" id="KW-1185">Reference proteome</keyword>
<protein>
    <submittedName>
        <fullName evidence="1">Uncharacterized protein</fullName>
    </submittedName>
</protein>
<accession>A0AC60PAP5</accession>
<evidence type="ECO:0000313" key="1">
    <source>
        <dbReference type="EMBL" id="KAG0416512.1"/>
    </source>
</evidence>
<gene>
    <name evidence="1" type="ORF">HPB47_006343</name>
</gene>